<organism evidence="2">
    <name type="scientific">marine sediment metagenome</name>
    <dbReference type="NCBI Taxonomy" id="412755"/>
    <lineage>
        <taxon>unclassified sequences</taxon>
        <taxon>metagenomes</taxon>
        <taxon>ecological metagenomes</taxon>
    </lineage>
</organism>
<keyword evidence="1" id="KW-0472">Membrane</keyword>
<protein>
    <submittedName>
        <fullName evidence="2">Uncharacterized protein</fullName>
    </submittedName>
</protein>
<proteinExistence type="predicted"/>
<sequence length="110" mass="12283">MPCTTITGIESIADLLVWPTTCSYYFWLEIILALTFLVGWRLYKAEEKRTGNGDFLSSIAVSSLAFTILAFFGTLIQNTGGIPLIQTDILLYMIAITIPLLIIWIFKSGK</sequence>
<evidence type="ECO:0000313" key="2">
    <source>
        <dbReference type="EMBL" id="KKN21505.1"/>
    </source>
</evidence>
<feature type="transmembrane region" description="Helical" evidence="1">
    <location>
        <begin position="24"/>
        <end position="43"/>
    </location>
</feature>
<accession>A0A0F9NPT0</accession>
<dbReference type="AlphaFoldDB" id="A0A0F9NPT0"/>
<keyword evidence="1" id="KW-0812">Transmembrane</keyword>
<feature type="transmembrane region" description="Helical" evidence="1">
    <location>
        <begin position="89"/>
        <end position="106"/>
    </location>
</feature>
<gene>
    <name evidence="2" type="ORF">LCGC14_0924700</name>
</gene>
<keyword evidence="1" id="KW-1133">Transmembrane helix</keyword>
<name>A0A0F9NPT0_9ZZZZ</name>
<reference evidence="2" key="1">
    <citation type="journal article" date="2015" name="Nature">
        <title>Complex archaea that bridge the gap between prokaryotes and eukaryotes.</title>
        <authorList>
            <person name="Spang A."/>
            <person name="Saw J.H."/>
            <person name="Jorgensen S.L."/>
            <person name="Zaremba-Niedzwiedzka K."/>
            <person name="Martijn J."/>
            <person name="Lind A.E."/>
            <person name="van Eijk R."/>
            <person name="Schleper C."/>
            <person name="Guy L."/>
            <person name="Ettema T.J."/>
        </authorList>
    </citation>
    <scope>NUCLEOTIDE SEQUENCE</scope>
</reference>
<comment type="caution">
    <text evidence="2">The sequence shown here is derived from an EMBL/GenBank/DDBJ whole genome shotgun (WGS) entry which is preliminary data.</text>
</comment>
<feature type="transmembrane region" description="Helical" evidence="1">
    <location>
        <begin position="55"/>
        <end position="77"/>
    </location>
</feature>
<evidence type="ECO:0000256" key="1">
    <source>
        <dbReference type="SAM" id="Phobius"/>
    </source>
</evidence>
<dbReference type="EMBL" id="LAZR01003142">
    <property type="protein sequence ID" value="KKN21505.1"/>
    <property type="molecule type" value="Genomic_DNA"/>
</dbReference>